<protein>
    <submittedName>
        <fullName evidence="2">Uncharacterized protein</fullName>
    </submittedName>
</protein>
<dbReference type="AlphaFoldDB" id="A0A8H3D6U7"/>
<evidence type="ECO:0000256" key="1">
    <source>
        <dbReference type="SAM" id="SignalP"/>
    </source>
</evidence>
<name>A0A8H3D6U7_9AGAM</name>
<dbReference type="EMBL" id="CAJMXA010003707">
    <property type="protein sequence ID" value="CAE6512605.1"/>
    <property type="molecule type" value="Genomic_DNA"/>
</dbReference>
<accession>A0A8H3D6U7</accession>
<dbReference type="Proteomes" id="UP000663853">
    <property type="component" value="Unassembled WGS sequence"/>
</dbReference>
<sequence>MMLSVLLTFLISIIYVQAFVITQPDSKGWPRNVGLMMVRWTTSPTDPPVFTMLLRDASQSSVINPFAVANNVPSAPGSFELDLPTVPTNVPAAICGYKKSHPNIGNFIHVPHHQFPNFNLVRNYHTEYIHSHIDNLIHNHVDTPICIILNTIHVALQLNHIFYEFWDFEYHYFINTPNDSNDYEHLGNTTIGNGHRDSHPGPWRLFRSIWAGYSTAFILK</sequence>
<feature type="chain" id="PRO_5034706735" evidence="1">
    <location>
        <begin position="19"/>
        <end position="220"/>
    </location>
</feature>
<organism evidence="2 3">
    <name type="scientific">Rhizoctonia solani</name>
    <dbReference type="NCBI Taxonomy" id="456999"/>
    <lineage>
        <taxon>Eukaryota</taxon>
        <taxon>Fungi</taxon>
        <taxon>Dikarya</taxon>
        <taxon>Basidiomycota</taxon>
        <taxon>Agaricomycotina</taxon>
        <taxon>Agaricomycetes</taxon>
        <taxon>Cantharellales</taxon>
        <taxon>Ceratobasidiaceae</taxon>
        <taxon>Rhizoctonia</taxon>
    </lineage>
</organism>
<comment type="caution">
    <text evidence="2">The sequence shown here is derived from an EMBL/GenBank/DDBJ whole genome shotgun (WGS) entry which is preliminary data.</text>
</comment>
<keyword evidence="1" id="KW-0732">Signal</keyword>
<gene>
    <name evidence="2" type="ORF">RDB_LOCUS131484</name>
</gene>
<evidence type="ECO:0000313" key="3">
    <source>
        <dbReference type="Proteomes" id="UP000663853"/>
    </source>
</evidence>
<reference evidence="2" key="1">
    <citation type="submission" date="2021-01" db="EMBL/GenBank/DDBJ databases">
        <authorList>
            <person name="Kaushik A."/>
        </authorList>
    </citation>
    <scope>NUCLEOTIDE SEQUENCE</scope>
    <source>
        <strain evidence="2">AG6-10EEA</strain>
    </source>
</reference>
<proteinExistence type="predicted"/>
<feature type="signal peptide" evidence="1">
    <location>
        <begin position="1"/>
        <end position="18"/>
    </location>
</feature>
<evidence type="ECO:0000313" key="2">
    <source>
        <dbReference type="EMBL" id="CAE6512605.1"/>
    </source>
</evidence>